<feature type="transmembrane region" description="Helical" evidence="1">
    <location>
        <begin position="65"/>
        <end position="92"/>
    </location>
</feature>
<gene>
    <name evidence="2" type="ORF">ACFOUV_14510</name>
</gene>
<proteinExistence type="predicted"/>
<keyword evidence="3" id="KW-1185">Reference proteome</keyword>
<dbReference type="RefSeq" id="WP_379497503.1">
    <property type="nucleotide sequence ID" value="NZ_JBHSAO010000011.1"/>
</dbReference>
<dbReference type="EMBL" id="JBHSAO010000011">
    <property type="protein sequence ID" value="MFC4025003.1"/>
    <property type="molecule type" value="Genomic_DNA"/>
</dbReference>
<feature type="transmembrane region" description="Helical" evidence="1">
    <location>
        <begin position="12"/>
        <end position="30"/>
    </location>
</feature>
<accession>A0ABV8H1U3</accession>
<evidence type="ECO:0000256" key="1">
    <source>
        <dbReference type="SAM" id="Phobius"/>
    </source>
</evidence>
<keyword evidence="1" id="KW-0472">Membrane</keyword>
<organism evidence="2 3">
    <name type="scientific">Oceanobacillus longus</name>
    <dbReference type="NCBI Taxonomy" id="930120"/>
    <lineage>
        <taxon>Bacteria</taxon>
        <taxon>Bacillati</taxon>
        <taxon>Bacillota</taxon>
        <taxon>Bacilli</taxon>
        <taxon>Bacillales</taxon>
        <taxon>Bacillaceae</taxon>
        <taxon>Oceanobacillus</taxon>
    </lineage>
</organism>
<evidence type="ECO:0000313" key="3">
    <source>
        <dbReference type="Proteomes" id="UP001595772"/>
    </source>
</evidence>
<sequence length="100" mass="10896">MSISRILKWVTGILEALLGFPILGGAYIIANAWTPLLFMLVLHIVALIFTKRVNGSIIGNVSGIITSLVGWIPVVGMIMHLITAIILIFSAMRPEPKQVM</sequence>
<reference evidence="3" key="1">
    <citation type="journal article" date="2019" name="Int. J. Syst. Evol. Microbiol.">
        <title>The Global Catalogue of Microorganisms (GCM) 10K type strain sequencing project: providing services to taxonomists for standard genome sequencing and annotation.</title>
        <authorList>
            <consortium name="The Broad Institute Genomics Platform"/>
            <consortium name="The Broad Institute Genome Sequencing Center for Infectious Disease"/>
            <person name="Wu L."/>
            <person name="Ma J."/>
        </authorList>
    </citation>
    <scope>NUCLEOTIDE SEQUENCE [LARGE SCALE GENOMIC DNA]</scope>
    <source>
        <strain evidence="3">IBRC-M 10703</strain>
    </source>
</reference>
<keyword evidence="1" id="KW-1133">Transmembrane helix</keyword>
<comment type="caution">
    <text evidence="2">The sequence shown here is derived from an EMBL/GenBank/DDBJ whole genome shotgun (WGS) entry which is preliminary data.</text>
</comment>
<protein>
    <submittedName>
        <fullName evidence="2">Uncharacterized protein</fullName>
    </submittedName>
</protein>
<keyword evidence="1" id="KW-0812">Transmembrane</keyword>
<evidence type="ECO:0000313" key="2">
    <source>
        <dbReference type="EMBL" id="MFC4025003.1"/>
    </source>
</evidence>
<feature type="transmembrane region" description="Helical" evidence="1">
    <location>
        <begin position="36"/>
        <end position="53"/>
    </location>
</feature>
<name>A0ABV8H1U3_9BACI</name>
<dbReference type="Proteomes" id="UP001595772">
    <property type="component" value="Unassembled WGS sequence"/>
</dbReference>